<keyword evidence="4" id="KW-1185">Reference proteome</keyword>
<evidence type="ECO:0000259" key="1">
    <source>
        <dbReference type="Pfam" id="PF12937"/>
    </source>
</evidence>
<sequence length="476" mass="52880">MTSLTPSDRLAARVLDDPHLLERILGYLDRPQLLRCCLVNRAWFTPAAAHVYHTLHFGPSGYSALNAWLKFIITLPRLRPEVRKLPRRLVLTDPSGGGLPLYYTPDPLWLRQILVLLPNLDVLLLHRCDHLQSANLRALEEKAGTCTGPTLARNGSYPPFPRAVVPNRVATLVLTHHDNIGRADIARLPDLFSNLVRLDLTGTHGVTDESLGLLADRCTNLRDLAVGHTRRVTDTGLLTLAKMRRSQLQVLRLVAVHAITDAGLVHLTRFCTQLRVLVLRGCPKLTSSGLLRALQFSPSRGGHLRHLDVTHCLSLRWDSALWSWLAHYGVNLSSLALSYTFLPSGWSGSDRPEALACSRAKYPPAPAPVTAAARPAPPSLSPVHWPALTRLRIDLVPEKNANLEAITVLAGQLHRLHRLALCDINNSEDDGSNFYHYSHNAHRIDRTGQLYADLWTLADSRPKLEITLNGHRVGQL</sequence>
<dbReference type="Gene3D" id="3.80.10.10">
    <property type="entry name" value="Ribonuclease Inhibitor"/>
    <property type="match status" value="1"/>
</dbReference>
<dbReference type="OrthoDB" id="10257471at2759"/>
<evidence type="ECO:0000259" key="2">
    <source>
        <dbReference type="Pfam" id="PF25372"/>
    </source>
</evidence>
<dbReference type="Pfam" id="PF25372">
    <property type="entry name" value="DUF7885"/>
    <property type="match status" value="1"/>
</dbReference>
<dbReference type="EMBL" id="JANBPT010000032">
    <property type="protein sequence ID" value="KAJ1929550.1"/>
    <property type="molecule type" value="Genomic_DNA"/>
</dbReference>
<name>A0A9W8AL87_9FUNG</name>
<accession>A0A9W8AL87</accession>
<dbReference type="InterPro" id="IPR001810">
    <property type="entry name" value="F-box_dom"/>
</dbReference>
<dbReference type="SUPFAM" id="SSF81383">
    <property type="entry name" value="F-box domain"/>
    <property type="match status" value="1"/>
</dbReference>
<dbReference type="InterPro" id="IPR032675">
    <property type="entry name" value="LRR_dom_sf"/>
</dbReference>
<dbReference type="AlphaFoldDB" id="A0A9W8AL87"/>
<dbReference type="InterPro" id="IPR006553">
    <property type="entry name" value="Leu-rich_rpt_Cys-con_subtyp"/>
</dbReference>
<reference evidence="3" key="1">
    <citation type="submission" date="2022-07" db="EMBL/GenBank/DDBJ databases">
        <title>Phylogenomic reconstructions and comparative analyses of Kickxellomycotina fungi.</title>
        <authorList>
            <person name="Reynolds N.K."/>
            <person name="Stajich J.E."/>
            <person name="Barry K."/>
            <person name="Grigoriev I.V."/>
            <person name="Crous P."/>
            <person name="Smith M.E."/>
        </authorList>
    </citation>
    <scope>NUCLEOTIDE SEQUENCE</scope>
    <source>
        <strain evidence="3">RSA 861</strain>
    </source>
</reference>
<dbReference type="GO" id="GO:0019005">
    <property type="term" value="C:SCF ubiquitin ligase complex"/>
    <property type="evidence" value="ECO:0007669"/>
    <property type="project" value="TreeGrafter"/>
</dbReference>
<comment type="caution">
    <text evidence="3">The sequence shown here is derived from an EMBL/GenBank/DDBJ whole genome shotgun (WGS) entry which is preliminary data.</text>
</comment>
<feature type="domain" description="F-box" evidence="1">
    <location>
        <begin position="19"/>
        <end position="56"/>
    </location>
</feature>
<dbReference type="InterPro" id="IPR057207">
    <property type="entry name" value="FBXL15_LRR"/>
</dbReference>
<dbReference type="Proteomes" id="UP001150569">
    <property type="component" value="Unassembled WGS sequence"/>
</dbReference>
<evidence type="ECO:0008006" key="5">
    <source>
        <dbReference type="Google" id="ProtNLM"/>
    </source>
</evidence>
<organism evidence="3 4">
    <name type="scientific">Tieghemiomyces parasiticus</name>
    <dbReference type="NCBI Taxonomy" id="78921"/>
    <lineage>
        <taxon>Eukaryota</taxon>
        <taxon>Fungi</taxon>
        <taxon>Fungi incertae sedis</taxon>
        <taxon>Zoopagomycota</taxon>
        <taxon>Kickxellomycotina</taxon>
        <taxon>Dimargaritomycetes</taxon>
        <taxon>Dimargaritales</taxon>
        <taxon>Dimargaritaceae</taxon>
        <taxon>Tieghemiomyces</taxon>
    </lineage>
</organism>
<dbReference type="GO" id="GO:0031146">
    <property type="term" value="P:SCF-dependent proteasomal ubiquitin-dependent protein catabolic process"/>
    <property type="evidence" value="ECO:0007669"/>
    <property type="project" value="TreeGrafter"/>
</dbReference>
<dbReference type="SUPFAM" id="SSF52047">
    <property type="entry name" value="RNI-like"/>
    <property type="match status" value="1"/>
</dbReference>
<dbReference type="SMART" id="SM00367">
    <property type="entry name" value="LRR_CC"/>
    <property type="match status" value="4"/>
</dbReference>
<feature type="domain" description="F-box/LRR-repeat protein 15-like leucin rich repeat" evidence="2">
    <location>
        <begin position="193"/>
        <end position="317"/>
    </location>
</feature>
<protein>
    <recommendedName>
        <fullName evidence="5">F-box domain-containing protein</fullName>
    </recommendedName>
</protein>
<dbReference type="InterPro" id="IPR036047">
    <property type="entry name" value="F-box-like_dom_sf"/>
</dbReference>
<proteinExistence type="predicted"/>
<evidence type="ECO:0000313" key="3">
    <source>
        <dbReference type="EMBL" id="KAJ1929550.1"/>
    </source>
</evidence>
<dbReference type="Pfam" id="PF12937">
    <property type="entry name" value="F-box-like"/>
    <property type="match status" value="1"/>
</dbReference>
<dbReference type="PANTHER" id="PTHR13318">
    <property type="entry name" value="PARTNER OF PAIRED, ISOFORM B-RELATED"/>
    <property type="match status" value="1"/>
</dbReference>
<evidence type="ECO:0000313" key="4">
    <source>
        <dbReference type="Proteomes" id="UP001150569"/>
    </source>
</evidence>
<gene>
    <name evidence="3" type="ORF">IWQ60_001095</name>
</gene>